<dbReference type="OrthoDB" id="10258089at2759"/>
<protein>
    <submittedName>
        <fullName evidence="1">PACRGL</fullName>
    </submittedName>
</protein>
<dbReference type="Proteomes" id="UP000242450">
    <property type="component" value="Chromosome 17"/>
</dbReference>
<sequence length="419" mass="46817">MKTLNTGSLDFLYAEKDWDRNKGEAMQKSECHRGVQMRNRLTGTECCFLNAEGLRETKHPYTFVSKEGFRELLLVTGAPEKAMPLLPRLIPVLKAALVHVDDEVFERGLNALVQLSVVVGPSLNDHLKHLLTSLSKRLRDKKFKEPITTALQKLEQHGGSASASLPPAPHPEPLSFLAASACPSDRVAQRKLKSLTQYKLQEILAIRQSLFLEEMKVDDTALISSTAYYGQNKDWTLGILSKEEKREIKITLPKVGKRTGTRPAHALYLARPASCCRTITALEDAPLRREHDRSTWITGDQKQGPIDTCGPEPRAQLSGFHGEEASSHFYIACELSVVSSDGGWKRKYNLGNEMFTNVYFVVSMENKRLLRHWFVEPQLQMLLESSSVHASRLLNSAASVSSSEPDLTNGTDGSDHFTF</sequence>
<evidence type="ECO:0000313" key="2">
    <source>
        <dbReference type="Proteomes" id="UP000242450"/>
    </source>
</evidence>
<dbReference type="SUPFAM" id="SSF48371">
    <property type="entry name" value="ARM repeat"/>
    <property type="match status" value="1"/>
</dbReference>
<dbReference type="EMBL" id="MKHE01000017">
    <property type="protein sequence ID" value="OWK06984.1"/>
    <property type="molecule type" value="Genomic_DNA"/>
</dbReference>
<gene>
    <name evidence="1" type="ORF">Celaphus_00018651</name>
</gene>
<dbReference type="AlphaFoldDB" id="A0A212CM94"/>
<reference evidence="1 2" key="1">
    <citation type="journal article" date="2018" name="Mol. Genet. Genomics">
        <title>The red deer Cervus elaphus genome CerEla1.0: sequencing, annotating, genes, and chromosomes.</title>
        <authorList>
            <person name="Bana N.A."/>
            <person name="Nyiri A."/>
            <person name="Nagy J."/>
            <person name="Frank K."/>
            <person name="Nagy T."/>
            <person name="Steger V."/>
            <person name="Schiller M."/>
            <person name="Lakatos P."/>
            <person name="Sugar L."/>
            <person name="Horn P."/>
            <person name="Barta E."/>
            <person name="Orosz L."/>
        </authorList>
    </citation>
    <scope>NUCLEOTIDE SEQUENCE [LARGE SCALE GENOMIC DNA]</scope>
    <source>
        <strain evidence="1">Hungarian</strain>
    </source>
</reference>
<dbReference type="PANTHER" id="PTHR21207">
    <property type="entry name" value="PARKIN COREGULATED GENE PROTEIN PARK2 COREGULATED"/>
    <property type="match status" value="1"/>
</dbReference>
<organism evidence="1 2">
    <name type="scientific">Cervus elaphus hippelaphus</name>
    <name type="common">European red deer</name>
    <dbReference type="NCBI Taxonomy" id="46360"/>
    <lineage>
        <taxon>Eukaryota</taxon>
        <taxon>Metazoa</taxon>
        <taxon>Chordata</taxon>
        <taxon>Craniata</taxon>
        <taxon>Vertebrata</taxon>
        <taxon>Euteleostomi</taxon>
        <taxon>Mammalia</taxon>
        <taxon>Eutheria</taxon>
        <taxon>Laurasiatheria</taxon>
        <taxon>Artiodactyla</taxon>
        <taxon>Ruminantia</taxon>
        <taxon>Pecora</taxon>
        <taxon>Cervidae</taxon>
        <taxon>Cervinae</taxon>
        <taxon>Cervus</taxon>
    </lineage>
</organism>
<accession>A0A212CM94</accession>
<dbReference type="Gene3D" id="1.25.10.10">
    <property type="entry name" value="Leucine-rich Repeat Variant"/>
    <property type="match status" value="1"/>
</dbReference>
<comment type="caution">
    <text evidence="1">The sequence shown here is derived from an EMBL/GenBank/DDBJ whole genome shotgun (WGS) entry which is preliminary data.</text>
</comment>
<name>A0A212CM94_CEREH</name>
<keyword evidence="2" id="KW-1185">Reference proteome</keyword>
<evidence type="ECO:0000313" key="1">
    <source>
        <dbReference type="EMBL" id="OWK06984.1"/>
    </source>
</evidence>
<dbReference type="InterPro" id="IPR019399">
    <property type="entry name" value="Parkin_co-regulated_protein"/>
</dbReference>
<dbReference type="InterPro" id="IPR011989">
    <property type="entry name" value="ARM-like"/>
</dbReference>
<dbReference type="InterPro" id="IPR016024">
    <property type="entry name" value="ARM-type_fold"/>
</dbReference>
<dbReference type="PANTHER" id="PTHR21207:SF1">
    <property type="entry name" value="PACRG-LIKE PROTEIN"/>
    <property type="match status" value="1"/>
</dbReference>
<proteinExistence type="predicted"/>
<dbReference type="Pfam" id="PF10274">
    <property type="entry name" value="ParcG"/>
    <property type="match status" value="1"/>
</dbReference>